<dbReference type="EMBL" id="DVNC01000029">
    <property type="protein sequence ID" value="HIU53384.1"/>
    <property type="molecule type" value="Genomic_DNA"/>
</dbReference>
<sequence>MIKLNPIMISGKEVLPLIEGGKGINASDGRSSGAWAHENCVGTFSGVSPDFYDENGNVIIEHFYKKKRADRHEEMVEYAIKGGVAQAQVAHEVSGGNGRIHMNMLWELADSERILTGVLERAKGLIHGVTCGAGLPYHLGELASKFGVYYYPIVSSARAFQVLWKRAYSNFREFLGGVVYEDPWLAGGHNGLSNAEDPLKPQKPYERLVELRKTLRNLGLEETPIILAGGIWSLKEWEDYIDNPDIGKIAFQFGTRPMITKESPISDAWKKLMMQVKKGDVILQKFSPTGFFSSAIKNTFLERLIERKQGEVAFKGEADGEFSHPLEMTETRTIYIKPEDVSKAEQQISAGFTEIKETPDSTVVFLKPEEWKQMQKDRAECVGCLSQCQFSTWSKANGTTGKLPDPRSYCIHKTLYEVGHNGSIKDNLLFAGHQVYRFATDPLYRNGVPTVRELIEKIKSGE</sequence>
<dbReference type="Pfam" id="PF03060">
    <property type="entry name" value="NMO"/>
    <property type="match status" value="1"/>
</dbReference>
<comment type="caution">
    <text evidence="1">The sequence shown here is derived from an EMBL/GenBank/DDBJ whole genome shotgun (WGS) entry which is preliminary data.</text>
</comment>
<reference evidence="1" key="1">
    <citation type="submission" date="2020-10" db="EMBL/GenBank/DDBJ databases">
        <authorList>
            <person name="Gilroy R."/>
        </authorList>
    </citation>
    <scope>NUCLEOTIDE SEQUENCE</scope>
    <source>
        <strain evidence="1">ChiW3-316</strain>
    </source>
</reference>
<dbReference type="Gene3D" id="3.20.20.70">
    <property type="entry name" value="Aldolase class I"/>
    <property type="match status" value="1"/>
</dbReference>
<keyword evidence="1" id="KW-0560">Oxidoreductase</keyword>
<proteinExistence type="predicted"/>
<dbReference type="InterPro" id="IPR013785">
    <property type="entry name" value="Aldolase_TIM"/>
</dbReference>
<dbReference type="AlphaFoldDB" id="A0A9D1M4A9"/>
<organism evidence="1 2">
    <name type="scientific">Candidatus Scatocola faecipullorum</name>
    <dbReference type="NCBI Taxonomy" id="2840917"/>
    <lineage>
        <taxon>Bacteria</taxon>
        <taxon>Pseudomonadati</taxon>
        <taxon>Pseudomonadota</taxon>
        <taxon>Alphaproteobacteria</taxon>
        <taxon>Rhodospirillales</taxon>
        <taxon>Rhodospirillaceae</taxon>
        <taxon>Rhodospirillaceae incertae sedis</taxon>
        <taxon>Candidatus Scatocola</taxon>
    </lineage>
</organism>
<evidence type="ECO:0000313" key="2">
    <source>
        <dbReference type="Proteomes" id="UP000824107"/>
    </source>
</evidence>
<protein>
    <submittedName>
        <fullName evidence="1">Nitronate monooxygenase</fullName>
    </submittedName>
</protein>
<keyword evidence="1" id="KW-0503">Monooxygenase</keyword>
<dbReference type="GO" id="GO:0004497">
    <property type="term" value="F:monooxygenase activity"/>
    <property type="evidence" value="ECO:0007669"/>
    <property type="project" value="UniProtKB-KW"/>
</dbReference>
<name>A0A9D1M4A9_9PROT</name>
<evidence type="ECO:0000313" key="1">
    <source>
        <dbReference type="EMBL" id="HIU53384.1"/>
    </source>
</evidence>
<gene>
    <name evidence="1" type="ORF">IAD20_04830</name>
</gene>
<reference evidence="1" key="2">
    <citation type="journal article" date="2021" name="PeerJ">
        <title>Extensive microbial diversity within the chicken gut microbiome revealed by metagenomics and culture.</title>
        <authorList>
            <person name="Gilroy R."/>
            <person name="Ravi A."/>
            <person name="Getino M."/>
            <person name="Pursley I."/>
            <person name="Horton D.L."/>
            <person name="Alikhan N.F."/>
            <person name="Baker D."/>
            <person name="Gharbi K."/>
            <person name="Hall N."/>
            <person name="Watson M."/>
            <person name="Adriaenssens E.M."/>
            <person name="Foster-Nyarko E."/>
            <person name="Jarju S."/>
            <person name="Secka A."/>
            <person name="Antonio M."/>
            <person name="Oren A."/>
            <person name="Chaudhuri R.R."/>
            <person name="La Ragione R."/>
            <person name="Hildebrand F."/>
            <person name="Pallen M.J."/>
        </authorList>
    </citation>
    <scope>NUCLEOTIDE SEQUENCE</scope>
    <source>
        <strain evidence="1">ChiW3-316</strain>
    </source>
</reference>
<accession>A0A9D1M4A9</accession>
<dbReference type="SUPFAM" id="SSF51412">
    <property type="entry name" value="Inosine monophosphate dehydrogenase (IMPDH)"/>
    <property type="match status" value="1"/>
</dbReference>
<dbReference type="Proteomes" id="UP000824107">
    <property type="component" value="Unassembled WGS sequence"/>
</dbReference>